<dbReference type="Pfam" id="PF00936">
    <property type="entry name" value="BMC"/>
    <property type="match status" value="1"/>
</dbReference>
<sequence length="175" mass="18902">MGKSYGFVEITGVVAAIDALDIMCKTSGVTLETWERKLGGRLATIIVSGDVASVKEAVEAANTQGIKKPVASGVIASPHMEIQRLVALSASRFRTDKTEARTQAAVETTPTESTDKQAAGTKGSAESAREAEETEPVDSTKEVQKEALQKAEKKPEKKAQKKEQKKYQKKNQPKR</sequence>
<dbReference type="AlphaFoldDB" id="A0A6N7V0X3"/>
<comment type="caution">
    <text evidence="6">The sequence shown here is derived from an EMBL/GenBank/DDBJ whole genome shotgun (WGS) entry which is preliminary data.</text>
</comment>
<reference evidence="6 7" key="1">
    <citation type="submission" date="2019-08" db="EMBL/GenBank/DDBJ databases">
        <title>In-depth cultivation of the pig gut microbiome towards novel bacterial diversity and tailored functional studies.</title>
        <authorList>
            <person name="Wylensek D."/>
            <person name="Hitch T.C.A."/>
            <person name="Clavel T."/>
        </authorList>
    </citation>
    <scope>NUCLEOTIDE SEQUENCE [LARGE SCALE GENOMIC DNA]</scope>
    <source>
        <strain evidence="6 7">68-1-5</strain>
    </source>
</reference>
<dbReference type="GO" id="GO:0031469">
    <property type="term" value="C:bacterial microcompartment"/>
    <property type="evidence" value="ECO:0007669"/>
    <property type="project" value="UniProtKB-SubCell"/>
</dbReference>
<dbReference type="SUPFAM" id="SSF143414">
    <property type="entry name" value="CcmK-like"/>
    <property type="match status" value="1"/>
</dbReference>
<dbReference type="InterPro" id="IPR037233">
    <property type="entry name" value="CcmK-like_sf"/>
</dbReference>
<evidence type="ECO:0000256" key="3">
    <source>
        <dbReference type="PROSITE-ProRule" id="PRU01278"/>
    </source>
</evidence>
<dbReference type="EMBL" id="VULY01000018">
    <property type="protein sequence ID" value="MSR93506.1"/>
    <property type="molecule type" value="Genomic_DNA"/>
</dbReference>
<feature type="domain" description="BMC" evidence="5">
    <location>
        <begin position="4"/>
        <end position="87"/>
    </location>
</feature>
<organism evidence="6 7">
    <name type="scientific">Suipraeoptans intestinalis</name>
    <dbReference type="NCBI Taxonomy" id="2606628"/>
    <lineage>
        <taxon>Bacteria</taxon>
        <taxon>Bacillati</taxon>
        <taxon>Bacillota</taxon>
        <taxon>Clostridia</taxon>
        <taxon>Lachnospirales</taxon>
        <taxon>Lachnospiraceae</taxon>
        <taxon>Suipraeoptans</taxon>
    </lineage>
</organism>
<evidence type="ECO:0000256" key="1">
    <source>
        <dbReference type="ARBA" id="ARBA00024322"/>
    </source>
</evidence>
<name>A0A6N7V0X3_9FIRM</name>
<comment type="similarity">
    <text evidence="3">Belongs to the bacterial microcompartments protein family.</text>
</comment>
<evidence type="ECO:0000259" key="5">
    <source>
        <dbReference type="PROSITE" id="PS51930"/>
    </source>
</evidence>
<dbReference type="RefSeq" id="WP_154476538.1">
    <property type="nucleotide sequence ID" value="NZ_VULY01000018.1"/>
</dbReference>
<feature type="compositionally biased region" description="Basic and acidic residues" evidence="4">
    <location>
        <begin position="138"/>
        <end position="166"/>
    </location>
</feature>
<keyword evidence="2" id="KW-1283">Bacterial microcompartment</keyword>
<dbReference type="Gene3D" id="3.30.70.1710">
    <property type="match status" value="1"/>
</dbReference>
<dbReference type="InterPro" id="IPR050575">
    <property type="entry name" value="BMC_shell"/>
</dbReference>
<protein>
    <submittedName>
        <fullName evidence="6">BMC domain-containing protein</fullName>
    </submittedName>
</protein>
<dbReference type="CDD" id="cd06169">
    <property type="entry name" value="BMC"/>
    <property type="match status" value="1"/>
</dbReference>
<dbReference type="InterPro" id="IPR044872">
    <property type="entry name" value="CcmK/CsoS1_BMC"/>
</dbReference>
<keyword evidence="7" id="KW-1185">Reference proteome</keyword>
<dbReference type="SMART" id="SM00877">
    <property type="entry name" value="BMC"/>
    <property type="match status" value="1"/>
</dbReference>
<evidence type="ECO:0000256" key="4">
    <source>
        <dbReference type="SAM" id="MobiDB-lite"/>
    </source>
</evidence>
<evidence type="ECO:0000313" key="6">
    <source>
        <dbReference type="EMBL" id="MSR93506.1"/>
    </source>
</evidence>
<dbReference type="PANTHER" id="PTHR33941">
    <property type="entry name" value="PROPANEDIOL UTILIZATION PROTEIN PDUA"/>
    <property type="match status" value="1"/>
</dbReference>
<evidence type="ECO:0000256" key="2">
    <source>
        <dbReference type="ARBA" id="ARBA00024446"/>
    </source>
</evidence>
<comment type="subcellular location">
    <subcellularLocation>
        <location evidence="1">Bacterial microcompartment</location>
    </subcellularLocation>
</comment>
<proteinExistence type="inferred from homology"/>
<dbReference type="PANTHER" id="PTHR33941:SF11">
    <property type="entry name" value="BACTERIAL MICROCOMPARTMENT SHELL PROTEIN PDUJ"/>
    <property type="match status" value="1"/>
</dbReference>
<dbReference type="PROSITE" id="PS51930">
    <property type="entry name" value="BMC_2"/>
    <property type="match status" value="1"/>
</dbReference>
<feature type="region of interest" description="Disordered" evidence="4">
    <location>
        <begin position="93"/>
        <end position="175"/>
    </location>
</feature>
<dbReference type="InterPro" id="IPR000249">
    <property type="entry name" value="BMC_dom"/>
</dbReference>
<accession>A0A6N7V0X3</accession>
<dbReference type="Proteomes" id="UP000434409">
    <property type="component" value="Unassembled WGS sequence"/>
</dbReference>
<gene>
    <name evidence="6" type="ORF">FYJ34_04290</name>
</gene>
<evidence type="ECO:0000313" key="7">
    <source>
        <dbReference type="Proteomes" id="UP000434409"/>
    </source>
</evidence>